<accession>G5Q5I8</accession>
<dbReference type="EMBL" id="AFCS01000800">
    <property type="protein sequence ID" value="EHC76996.1"/>
    <property type="molecule type" value="Genomic_DNA"/>
</dbReference>
<sequence>MPSLLLFSMEIEMERKGDASLSAYEMEAIEKAASLICDIAEKLEAAA</sequence>
<evidence type="ECO:0000313" key="1">
    <source>
        <dbReference type="EMBL" id="EHC76996.1"/>
    </source>
</evidence>
<name>G5Q5I8_SALMO</name>
<evidence type="ECO:0000313" key="2">
    <source>
        <dbReference type="Proteomes" id="UP000003221"/>
    </source>
</evidence>
<dbReference type="AlphaFoldDB" id="G5Q5I8"/>
<proteinExistence type="predicted"/>
<dbReference type="Proteomes" id="UP000003221">
    <property type="component" value="Unassembled WGS sequence"/>
</dbReference>
<protein>
    <submittedName>
        <fullName evidence="1">Uncharacterized protein</fullName>
    </submittedName>
</protein>
<comment type="caution">
    <text evidence="1">The sequence shown here is derived from an EMBL/GenBank/DDBJ whole genome shotgun (WGS) entry which is preliminary data.</text>
</comment>
<reference evidence="1 2" key="1">
    <citation type="journal article" date="2011" name="BMC Genomics">
        <title>Genome sequencing reveals diversification of virulence factor content and possible host adaptation in distinct subpopulations of Salmonella enterica.</title>
        <authorList>
            <person name="den Bakker H.C."/>
            <person name="Moreno Switt A.I."/>
            <person name="Govoni G."/>
            <person name="Cummings C.A."/>
            <person name="Ranieri M.L."/>
            <person name="Degoricija L."/>
            <person name="Hoelzer K."/>
            <person name="Rodriguez-Rivera L.D."/>
            <person name="Brown S."/>
            <person name="Bolchacova E."/>
            <person name="Furtado M.R."/>
            <person name="Wiedmann M."/>
        </authorList>
    </citation>
    <scope>NUCLEOTIDE SEQUENCE [LARGE SCALE GENOMIC DNA]</scope>
    <source>
        <strain evidence="1 2">S5-403</strain>
    </source>
</reference>
<gene>
    <name evidence="1" type="ORF">LTSEMON_3429</name>
</gene>
<organism evidence="1 2">
    <name type="scientific">Salmonella enterica subsp. enterica serovar Montevideo str. S5-403</name>
    <dbReference type="NCBI Taxonomy" id="913242"/>
    <lineage>
        <taxon>Bacteria</taxon>
        <taxon>Pseudomonadati</taxon>
        <taxon>Pseudomonadota</taxon>
        <taxon>Gammaproteobacteria</taxon>
        <taxon>Enterobacterales</taxon>
        <taxon>Enterobacteriaceae</taxon>
        <taxon>Salmonella</taxon>
    </lineage>
</organism>
<dbReference type="PATRIC" id="fig|913242.3.peg.2956"/>